<evidence type="ECO:0000313" key="2">
    <source>
        <dbReference type="EMBL" id="EDL83658.1"/>
    </source>
</evidence>
<proteinExistence type="predicted"/>
<protein>
    <submittedName>
        <fullName evidence="2">RCG45000</fullName>
    </submittedName>
</protein>
<dbReference type="PANTHER" id="PTHR47538">
    <property type="entry name" value="PERILIPIN 4"/>
    <property type="match status" value="1"/>
</dbReference>
<organism evidence="2 3">
    <name type="scientific">Rattus norvegicus</name>
    <name type="common">Rat</name>
    <dbReference type="NCBI Taxonomy" id="10116"/>
    <lineage>
        <taxon>Eukaryota</taxon>
        <taxon>Metazoa</taxon>
        <taxon>Chordata</taxon>
        <taxon>Craniata</taxon>
        <taxon>Vertebrata</taxon>
        <taxon>Euteleostomi</taxon>
        <taxon>Mammalia</taxon>
        <taxon>Eutheria</taxon>
        <taxon>Euarchontoglires</taxon>
        <taxon>Glires</taxon>
        <taxon>Rodentia</taxon>
        <taxon>Myomorpha</taxon>
        <taxon>Muroidea</taxon>
        <taxon>Muridae</taxon>
        <taxon>Murinae</taxon>
        <taxon>Rattus</taxon>
    </lineage>
</organism>
<dbReference type="AlphaFoldDB" id="A6KR00"/>
<name>A6KR00_RAT</name>
<feature type="compositionally biased region" description="Basic residues" evidence="1">
    <location>
        <begin position="223"/>
        <end position="238"/>
    </location>
</feature>
<dbReference type="PANTHER" id="PTHR47538:SF1">
    <property type="entry name" value="PERILIPIN-4"/>
    <property type="match status" value="1"/>
</dbReference>
<sequence length="238" mass="23895">MSASGDGTRGSPKSKGKTLRSFFGSLPGFSSAWNPVSHTKCSTKDVQTAVDPSGTPVPPSPVATNPQMARDASGLLQLSEQTAGDKNMGSIGATSSQDAFYSGVAGIMDAAKGKVQGSLSATQLALVGTKETVSGGVMGAVDMAKGLVKGGLDTSKSVLMGTKDTVTTGLTGAVNMAKGTVQTGLDTSKSVLMGTKDTVTTGLTGTMNLAKGPGHQQVCAHGHQGHGGHRAHRGREHG</sequence>
<accession>A6KR00</accession>
<reference evidence="3" key="1">
    <citation type="submission" date="2005-09" db="EMBL/GenBank/DDBJ databases">
        <authorList>
            <person name="Mural R.J."/>
            <person name="Li P.W."/>
            <person name="Adams M.D."/>
            <person name="Amanatides P.G."/>
            <person name="Baden-Tillson H."/>
            <person name="Barnstead M."/>
            <person name="Chin S.H."/>
            <person name="Dew I."/>
            <person name="Evans C.A."/>
            <person name="Ferriera S."/>
            <person name="Flanigan M."/>
            <person name="Fosler C."/>
            <person name="Glodek A."/>
            <person name="Gu Z."/>
            <person name="Holt R.A."/>
            <person name="Jennings D."/>
            <person name="Kraft C.L."/>
            <person name="Lu F."/>
            <person name="Nguyen T."/>
            <person name="Nusskern D.R."/>
            <person name="Pfannkoch C.M."/>
            <person name="Sitter C."/>
            <person name="Sutton G.G."/>
            <person name="Venter J.C."/>
            <person name="Wang Z."/>
            <person name="Woodage T."/>
            <person name="Zheng X.H."/>
            <person name="Zhong F."/>
        </authorList>
    </citation>
    <scope>NUCLEOTIDE SEQUENCE [LARGE SCALE GENOMIC DNA]</scope>
    <source>
        <strain>BN</strain>
        <strain evidence="3">Sprague-Dawley</strain>
    </source>
</reference>
<evidence type="ECO:0000313" key="3">
    <source>
        <dbReference type="Proteomes" id="UP000234681"/>
    </source>
</evidence>
<dbReference type="EMBL" id="CH474092">
    <property type="protein sequence ID" value="EDL83658.1"/>
    <property type="molecule type" value="Genomic_DNA"/>
</dbReference>
<dbReference type="Proteomes" id="UP000234681">
    <property type="component" value="Chromosome 9"/>
</dbReference>
<feature type="region of interest" description="Disordered" evidence="1">
    <location>
        <begin position="214"/>
        <end position="238"/>
    </location>
</feature>
<gene>
    <name evidence="2" type="ORF">rCG_45000</name>
</gene>
<evidence type="ECO:0000256" key="1">
    <source>
        <dbReference type="SAM" id="MobiDB-lite"/>
    </source>
</evidence>